<dbReference type="GO" id="GO:0003916">
    <property type="term" value="F:DNA topoisomerase activity"/>
    <property type="evidence" value="ECO:0007669"/>
    <property type="project" value="InterPro"/>
</dbReference>
<dbReference type="Proteomes" id="UP000499080">
    <property type="component" value="Unassembled WGS sequence"/>
</dbReference>
<dbReference type="GO" id="GO:0006265">
    <property type="term" value="P:DNA topological change"/>
    <property type="evidence" value="ECO:0007669"/>
    <property type="project" value="InterPro"/>
</dbReference>
<reference evidence="2 3" key="1">
    <citation type="journal article" date="2019" name="Sci. Rep.">
        <title>Orb-weaving spider Araneus ventricosus genome elucidates the spidroin gene catalogue.</title>
        <authorList>
            <person name="Kono N."/>
            <person name="Nakamura H."/>
            <person name="Ohtoshi R."/>
            <person name="Moran D.A.P."/>
            <person name="Shinohara A."/>
            <person name="Yoshida Y."/>
            <person name="Fujiwara M."/>
            <person name="Mori M."/>
            <person name="Tomita M."/>
            <person name="Arakawa K."/>
        </authorList>
    </citation>
    <scope>NUCLEOTIDE SEQUENCE [LARGE SCALE GENOMIC DNA]</scope>
</reference>
<sequence length="72" mass="8034">VAADMKYIQTVISFEIGEETFTCTGKTLVDPGYTKLMSWQALTAEETLPEVKKGDTLKISEVRIFAMLLFQG</sequence>
<dbReference type="AlphaFoldDB" id="A0A4Y2M3Y6"/>
<proteinExistence type="predicted"/>
<feature type="domain" description="Topo IA-type catalytic" evidence="1">
    <location>
        <begin position="2"/>
        <end position="64"/>
    </location>
</feature>
<keyword evidence="3" id="KW-1185">Reference proteome</keyword>
<dbReference type="EMBL" id="BGPR01121421">
    <property type="protein sequence ID" value="GBN21439.1"/>
    <property type="molecule type" value="Genomic_DNA"/>
</dbReference>
<organism evidence="2 3">
    <name type="scientific">Araneus ventricosus</name>
    <name type="common">Orbweaver spider</name>
    <name type="synonym">Epeira ventricosa</name>
    <dbReference type="NCBI Taxonomy" id="182803"/>
    <lineage>
        <taxon>Eukaryota</taxon>
        <taxon>Metazoa</taxon>
        <taxon>Ecdysozoa</taxon>
        <taxon>Arthropoda</taxon>
        <taxon>Chelicerata</taxon>
        <taxon>Arachnida</taxon>
        <taxon>Araneae</taxon>
        <taxon>Araneomorphae</taxon>
        <taxon>Entelegynae</taxon>
        <taxon>Araneoidea</taxon>
        <taxon>Araneidae</taxon>
        <taxon>Araneus</taxon>
    </lineage>
</organism>
<evidence type="ECO:0000313" key="2">
    <source>
        <dbReference type="EMBL" id="GBN21439.1"/>
    </source>
</evidence>
<dbReference type="GO" id="GO:0003677">
    <property type="term" value="F:DNA binding"/>
    <property type="evidence" value="ECO:0007669"/>
    <property type="project" value="InterPro"/>
</dbReference>
<dbReference type="Gene3D" id="2.70.20.10">
    <property type="entry name" value="Topoisomerase I, domain 3"/>
    <property type="match status" value="1"/>
</dbReference>
<feature type="non-terminal residue" evidence="2">
    <location>
        <position position="1"/>
    </location>
</feature>
<protein>
    <recommendedName>
        <fullName evidence="1">Topo IA-type catalytic domain-containing protein</fullName>
    </recommendedName>
</protein>
<accession>A0A4Y2M3Y6</accession>
<dbReference type="InterPro" id="IPR013497">
    <property type="entry name" value="Topo_IA_cen"/>
</dbReference>
<dbReference type="InterPro" id="IPR023405">
    <property type="entry name" value="Topo_IA_core_domain"/>
</dbReference>
<comment type="caution">
    <text evidence="2">The sequence shown here is derived from an EMBL/GenBank/DDBJ whole genome shotgun (WGS) entry which is preliminary data.</text>
</comment>
<dbReference type="Pfam" id="PF01131">
    <property type="entry name" value="Topoisom_bac"/>
    <property type="match status" value="1"/>
</dbReference>
<dbReference type="InterPro" id="IPR013825">
    <property type="entry name" value="Topo_IA_cen_sub2"/>
</dbReference>
<evidence type="ECO:0000313" key="3">
    <source>
        <dbReference type="Proteomes" id="UP000499080"/>
    </source>
</evidence>
<dbReference type="SUPFAM" id="SSF56712">
    <property type="entry name" value="Prokaryotic type I DNA topoisomerase"/>
    <property type="match status" value="1"/>
</dbReference>
<evidence type="ECO:0000259" key="1">
    <source>
        <dbReference type="Pfam" id="PF01131"/>
    </source>
</evidence>
<gene>
    <name evidence="2" type="ORF">AVEN_140303_1</name>
</gene>
<dbReference type="OrthoDB" id="430051at2759"/>
<name>A0A4Y2M3Y6_ARAVE</name>